<evidence type="ECO:0000256" key="11">
    <source>
        <dbReference type="NCBIfam" id="TIGR00593"/>
    </source>
</evidence>
<keyword evidence="9 12" id="KW-0234">DNA repair</keyword>
<comment type="caution">
    <text evidence="15">The sequence shown here is derived from an EMBL/GenBank/DDBJ whole genome shotgun (WGS) entry which is preliminary data.</text>
</comment>
<dbReference type="SUPFAM" id="SSF53098">
    <property type="entry name" value="Ribonuclease H-like"/>
    <property type="match status" value="1"/>
</dbReference>
<dbReference type="PANTHER" id="PTHR10133">
    <property type="entry name" value="DNA POLYMERASE I"/>
    <property type="match status" value="1"/>
</dbReference>
<dbReference type="InterPro" id="IPR018320">
    <property type="entry name" value="DNA_polymerase_1"/>
</dbReference>
<evidence type="ECO:0000256" key="12">
    <source>
        <dbReference type="RuleBase" id="RU004460"/>
    </source>
</evidence>
<evidence type="ECO:0000256" key="6">
    <source>
        <dbReference type="ARBA" id="ARBA00022839"/>
    </source>
</evidence>
<dbReference type="NCBIfam" id="NF004397">
    <property type="entry name" value="PRK05755.1"/>
    <property type="match status" value="1"/>
</dbReference>
<organism evidence="15 16">
    <name type="scientific">Brevibacterium samyangense</name>
    <dbReference type="NCBI Taxonomy" id="366888"/>
    <lineage>
        <taxon>Bacteria</taxon>
        <taxon>Bacillati</taxon>
        <taxon>Actinomycetota</taxon>
        <taxon>Actinomycetes</taxon>
        <taxon>Micrococcales</taxon>
        <taxon>Brevibacteriaceae</taxon>
        <taxon>Brevibacterium</taxon>
    </lineage>
</organism>
<evidence type="ECO:0000313" key="16">
    <source>
        <dbReference type="Proteomes" id="UP001500755"/>
    </source>
</evidence>
<feature type="domain" description="5'-3' exonuclease" evidence="13">
    <location>
        <begin position="4"/>
        <end position="264"/>
    </location>
</feature>
<dbReference type="CDD" id="cd09859">
    <property type="entry name" value="PIN_53EXO"/>
    <property type="match status" value="1"/>
</dbReference>
<dbReference type="CDD" id="cd08637">
    <property type="entry name" value="DNA_pol_A_pol_I_C"/>
    <property type="match status" value="1"/>
</dbReference>
<evidence type="ECO:0000256" key="9">
    <source>
        <dbReference type="ARBA" id="ARBA00023204"/>
    </source>
</evidence>
<keyword evidence="3 12" id="KW-0548">Nucleotidyltransferase</keyword>
<reference evidence="16" key="1">
    <citation type="journal article" date="2019" name="Int. J. Syst. Evol. Microbiol.">
        <title>The Global Catalogue of Microorganisms (GCM) 10K type strain sequencing project: providing services to taxonomists for standard genome sequencing and annotation.</title>
        <authorList>
            <consortium name="The Broad Institute Genomics Platform"/>
            <consortium name="The Broad Institute Genome Sequencing Center for Infectious Disease"/>
            <person name="Wu L."/>
            <person name="Ma J."/>
        </authorList>
    </citation>
    <scope>NUCLEOTIDE SEQUENCE [LARGE SCALE GENOMIC DNA]</scope>
    <source>
        <strain evidence="16">JCM 14546</strain>
    </source>
</reference>
<dbReference type="PANTHER" id="PTHR10133:SF27">
    <property type="entry name" value="DNA POLYMERASE NU"/>
    <property type="match status" value="1"/>
</dbReference>
<evidence type="ECO:0000256" key="4">
    <source>
        <dbReference type="ARBA" id="ARBA00022705"/>
    </source>
</evidence>
<feature type="domain" description="DNA-directed DNA polymerase family A palm" evidence="14">
    <location>
        <begin position="651"/>
        <end position="860"/>
    </location>
</feature>
<evidence type="ECO:0000256" key="7">
    <source>
        <dbReference type="ARBA" id="ARBA00022932"/>
    </source>
</evidence>
<evidence type="ECO:0000256" key="3">
    <source>
        <dbReference type="ARBA" id="ARBA00022695"/>
    </source>
</evidence>
<evidence type="ECO:0000256" key="1">
    <source>
        <dbReference type="ARBA" id="ARBA00007705"/>
    </source>
</evidence>
<comment type="function">
    <text evidence="12">In addition to polymerase activity, this DNA polymerase exhibits 5'-3' exonuclease activity.</text>
</comment>
<dbReference type="InterPro" id="IPR043502">
    <property type="entry name" value="DNA/RNA_pol_sf"/>
</dbReference>
<dbReference type="InterPro" id="IPR008918">
    <property type="entry name" value="HhH2"/>
</dbReference>
<keyword evidence="8 12" id="KW-0238">DNA-binding</keyword>
<dbReference type="EC" id="2.7.7.7" evidence="11 12"/>
<keyword evidence="4 12" id="KW-0235">DNA replication</keyword>
<dbReference type="Gene3D" id="3.40.50.1010">
    <property type="entry name" value="5'-nuclease"/>
    <property type="match status" value="1"/>
</dbReference>
<dbReference type="SMART" id="SM00475">
    <property type="entry name" value="53EXOc"/>
    <property type="match status" value="1"/>
</dbReference>
<dbReference type="Gene3D" id="3.30.70.370">
    <property type="match status" value="1"/>
</dbReference>
<dbReference type="Pfam" id="PF01367">
    <property type="entry name" value="5_3_exonuc"/>
    <property type="match status" value="1"/>
</dbReference>
<evidence type="ECO:0000256" key="8">
    <source>
        <dbReference type="ARBA" id="ARBA00023125"/>
    </source>
</evidence>
<dbReference type="Gene3D" id="3.30.420.10">
    <property type="entry name" value="Ribonuclease H-like superfamily/Ribonuclease H"/>
    <property type="match status" value="1"/>
</dbReference>
<gene>
    <name evidence="12 15" type="primary">polA</name>
    <name evidence="15" type="ORF">GCM10009755_18370</name>
</gene>
<dbReference type="Gene3D" id="1.10.150.20">
    <property type="entry name" value="5' to 3' exonuclease, C-terminal subdomain"/>
    <property type="match status" value="2"/>
</dbReference>
<evidence type="ECO:0000313" key="15">
    <source>
        <dbReference type="EMBL" id="GAA2008276.1"/>
    </source>
</evidence>
<dbReference type="Gene3D" id="1.20.1060.10">
    <property type="entry name" value="Taq DNA Polymerase, Chain T, domain 4"/>
    <property type="match status" value="1"/>
</dbReference>
<evidence type="ECO:0000256" key="2">
    <source>
        <dbReference type="ARBA" id="ARBA00022679"/>
    </source>
</evidence>
<evidence type="ECO:0000259" key="14">
    <source>
        <dbReference type="SMART" id="SM00482"/>
    </source>
</evidence>
<name>A0ABN2TG31_9MICO</name>
<comment type="similarity">
    <text evidence="1 12">Belongs to the DNA polymerase type-A family.</text>
</comment>
<dbReference type="InterPro" id="IPR019760">
    <property type="entry name" value="DNA-dir_DNA_pol_A_CS"/>
</dbReference>
<keyword evidence="16" id="KW-1185">Reference proteome</keyword>
<keyword evidence="5 12" id="KW-0227">DNA damage</keyword>
<dbReference type="SUPFAM" id="SSF88723">
    <property type="entry name" value="PIN domain-like"/>
    <property type="match status" value="1"/>
</dbReference>
<comment type="catalytic activity">
    <reaction evidence="10 12">
        <text>DNA(n) + a 2'-deoxyribonucleoside 5'-triphosphate = DNA(n+1) + diphosphate</text>
        <dbReference type="Rhea" id="RHEA:22508"/>
        <dbReference type="Rhea" id="RHEA-COMP:17339"/>
        <dbReference type="Rhea" id="RHEA-COMP:17340"/>
        <dbReference type="ChEBI" id="CHEBI:33019"/>
        <dbReference type="ChEBI" id="CHEBI:61560"/>
        <dbReference type="ChEBI" id="CHEBI:173112"/>
        <dbReference type="EC" id="2.7.7.7"/>
    </reaction>
</comment>
<proteinExistence type="inferred from homology"/>
<dbReference type="InterPro" id="IPR036397">
    <property type="entry name" value="RNaseH_sf"/>
</dbReference>
<dbReference type="InterPro" id="IPR002421">
    <property type="entry name" value="5-3_exonuclease"/>
</dbReference>
<dbReference type="Pfam" id="PF00476">
    <property type="entry name" value="DNA_pol_A"/>
    <property type="match status" value="1"/>
</dbReference>
<dbReference type="InterPro" id="IPR020045">
    <property type="entry name" value="DNA_polI_H3TH"/>
</dbReference>
<dbReference type="NCBIfam" id="TIGR00593">
    <property type="entry name" value="pola"/>
    <property type="match status" value="1"/>
</dbReference>
<evidence type="ECO:0000256" key="10">
    <source>
        <dbReference type="ARBA" id="ARBA00049244"/>
    </source>
</evidence>
<dbReference type="InterPro" id="IPR036279">
    <property type="entry name" value="5-3_exonuclease_C_sf"/>
</dbReference>
<keyword evidence="6 12" id="KW-0269">Exonuclease</keyword>
<protein>
    <recommendedName>
        <fullName evidence="11 12">DNA polymerase I</fullName>
        <ecNumber evidence="11 12">2.7.7.7</ecNumber>
    </recommendedName>
</protein>
<dbReference type="InterPro" id="IPR029060">
    <property type="entry name" value="PIN-like_dom_sf"/>
</dbReference>
<dbReference type="SMART" id="SM00279">
    <property type="entry name" value="HhH2"/>
    <property type="match status" value="1"/>
</dbReference>
<keyword evidence="12" id="KW-0378">Hydrolase</keyword>
<evidence type="ECO:0000259" key="13">
    <source>
        <dbReference type="SMART" id="SM00475"/>
    </source>
</evidence>
<dbReference type="PRINTS" id="PR00868">
    <property type="entry name" value="DNAPOLI"/>
</dbReference>
<evidence type="ECO:0000256" key="5">
    <source>
        <dbReference type="ARBA" id="ARBA00022763"/>
    </source>
</evidence>
<dbReference type="Pfam" id="PF02739">
    <property type="entry name" value="5_3_exonuc_N"/>
    <property type="match status" value="1"/>
</dbReference>
<keyword evidence="2 12" id="KW-0808">Transferase</keyword>
<dbReference type="SUPFAM" id="SSF56672">
    <property type="entry name" value="DNA/RNA polymerases"/>
    <property type="match status" value="1"/>
</dbReference>
<dbReference type="RefSeq" id="WP_344309007.1">
    <property type="nucleotide sequence ID" value="NZ_BAAANO010000017.1"/>
</dbReference>
<dbReference type="InterPro" id="IPR002298">
    <property type="entry name" value="DNA_polymerase_A"/>
</dbReference>
<accession>A0ABN2TG31</accession>
<dbReference type="InterPro" id="IPR020046">
    <property type="entry name" value="5-3_exonucl_a-hlix_arch_N"/>
</dbReference>
<dbReference type="Proteomes" id="UP001500755">
    <property type="component" value="Unassembled WGS sequence"/>
</dbReference>
<dbReference type="SUPFAM" id="SSF47807">
    <property type="entry name" value="5' to 3' exonuclease, C-terminal subdomain"/>
    <property type="match status" value="1"/>
</dbReference>
<dbReference type="InterPro" id="IPR012337">
    <property type="entry name" value="RNaseH-like_sf"/>
</dbReference>
<dbReference type="PROSITE" id="PS00447">
    <property type="entry name" value="DNA_POLYMERASE_A"/>
    <property type="match status" value="1"/>
</dbReference>
<dbReference type="InterPro" id="IPR001098">
    <property type="entry name" value="DNA-dir_DNA_pol_A_palm_dom"/>
</dbReference>
<sequence length="897" mass="95542">MSSQKLLLIDGHSLAYRAYFALPAENFSTSTGQTTNAVYGFMSMLLTALSAERPTHLAVAFDLGRQTFRLAEYPEYKAGRAKTPDDFHGQVELIKDLLGALGVPVVTKEGFEADDVLATLATQGAAAGMDTNIVSGDKDSFQLSSADITILYPKRGITDLNRMTPAAVEEKYGVSPANYRGLAALVGEKADNLPGVPGVGEKTAAKWLGLYGDLPGVLAHAEDIGGKAGGNLRDHLADVERNYRLNRLLTDLDLPIALADAEFGRIDHEALAALLDQLEFQALGKRLEVLLADLGLEGTTSPAGAGASAVEVPETAVLDGAGLLAWLADRDAEAPLGVASDARFERGSGAVDLLGLAQGEDAVAVELGELSAGELAEVATALGRFTALVMHDAKPQLKAFAQAGLDGLRVWTDTELAAYLLVPDARAYDLEALTDQHCGISLAPPETDGQGTLDLSFSNEAAQAVGGAAWGVVALAEALRAKLADTGGLGVLDEIEMPFQAILVRMELAGIAVDSGALGTLLEEFGAQAEAARDAAYEAIGHEVNLGSPKQLQVVLFEELDMPRTKRTKTGYTTDADALADLLVKTGHPFLENLLAYRDVTKLRQTVVGLGNTVADDGRIHTSYLQTVAATGRLSSKDPNLQNIPVRTEAGRRIREAFVADGDRGYAELLTADYSQIEMRIMAHLSGDEALIAAFNAGEDLHSFVGSRVFGVPTDEVTPAMRSKVKAMSYGLVYGLSAFGLSKQLRIGVEEARALMDGYFERFGAVKHYLDEVVERARAAGYTETMYGRRRYLPQLTSDRRQVREMAERAALNAPIQGSAADIMKIAMLRVEDGLRAAGVRSRMLLQVHDEIVVELGPGEYEEVAGIIRGCMGAAAELSVPLDVNVGHGRSWQDAAH</sequence>
<keyword evidence="6 12" id="KW-0540">Nuclease</keyword>
<keyword evidence="7 12" id="KW-0239">DNA-directed DNA polymerase</keyword>
<dbReference type="EMBL" id="BAAANO010000017">
    <property type="protein sequence ID" value="GAA2008276.1"/>
    <property type="molecule type" value="Genomic_DNA"/>
</dbReference>
<dbReference type="CDD" id="cd09898">
    <property type="entry name" value="H3TH_53EXO"/>
    <property type="match status" value="1"/>
</dbReference>
<dbReference type="SMART" id="SM00482">
    <property type="entry name" value="POLAc"/>
    <property type="match status" value="1"/>
</dbReference>